<dbReference type="STRING" id="1464122.SAMN05421737_10834"/>
<dbReference type="InterPro" id="IPR041561">
    <property type="entry name" value="PglD_N"/>
</dbReference>
<sequence>MKQLIIVGDGGHSQVIQDIAKANELTVVAIVDDLYDKPRHGAIVRAPFIMLEEMLVSYPNSVIVVAIGDNQIRKRIVDGIEIGEERYGTLIHPSAVIGTNVTIGVGTVVMANAVLNARATIGRHVIVNTGAIVEHDCCVGDFAHLSPQAAMAGAAKVDEGTHLGTGSVLIPKVHVGAWTTVGAGAVATKHIPQRCTAVGVPARSIKSVD</sequence>
<dbReference type="SUPFAM" id="SSF51161">
    <property type="entry name" value="Trimeric LpxA-like enzymes"/>
    <property type="match status" value="1"/>
</dbReference>
<dbReference type="InterPro" id="IPR011004">
    <property type="entry name" value="Trimer_LpxA-like_sf"/>
</dbReference>
<evidence type="ECO:0000259" key="3">
    <source>
        <dbReference type="Pfam" id="PF17836"/>
    </source>
</evidence>
<evidence type="ECO:0000256" key="2">
    <source>
        <dbReference type="PIRSR" id="PIRSR620019-2"/>
    </source>
</evidence>
<dbReference type="Proteomes" id="UP000242662">
    <property type="component" value="Unassembled WGS sequence"/>
</dbReference>
<reference evidence="5" key="1">
    <citation type="submission" date="2016-09" db="EMBL/GenBank/DDBJ databases">
        <authorList>
            <person name="Varghese N."/>
            <person name="Submissions S."/>
        </authorList>
    </citation>
    <scope>NUCLEOTIDE SEQUENCE [LARGE SCALE GENOMIC DNA]</scope>
    <source>
        <strain evidence="5">25nlg</strain>
    </source>
</reference>
<dbReference type="AlphaFoldDB" id="A0A1G6L8E0"/>
<organism evidence="4 5">
    <name type="scientific">Shouchella lonarensis</name>
    <dbReference type="NCBI Taxonomy" id="1464122"/>
    <lineage>
        <taxon>Bacteria</taxon>
        <taxon>Bacillati</taxon>
        <taxon>Bacillota</taxon>
        <taxon>Bacilli</taxon>
        <taxon>Bacillales</taxon>
        <taxon>Bacillaceae</taxon>
        <taxon>Shouchella</taxon>
    </lineage>
</organism>
<dbReference type="NCBIfam" id="TIGR03570">
    <property type="entry name" value="NeuD_NnaD"/>
    <property type="match status" value="1"/>
</dbReference>
<feature type="binding site" evidence="2">
    <location>
        <position position="144"/>
    </location>
    <ligand>
        <name>acetyl-CoA</name>
        <dbReference type="ChEBI" id="CHEBI:57288"/>
    </ligand>
</feature>
<dbReference type="EMBL" id="FMYM01000008">
    <property type="protein sequence ID" value="SDC39387.1"/>
    <property type="molecule type" value="Genomic_DNA"/>
</dbReference>
<name>A0A1G6L8E0_9BACI</name>
<evidence type="ECO:0000313" key="4">
    <source>
        <dbReference type="EMBL" id="SDC39387.1"/>
    </source>
</evidence>
<keyword evidence="5" id="KW-1185">Reference proteome</keyword>
<keyword evidence="4" id="KW-0808">Transferase</keyword>
<feature type="domain" description="PglD N-terminal" evidence="3">
    <location>
        <begin position="3"/>
        <end position="78"/>
    </location>
</feature>
<feature type="site" description="Increases basicity of active site His" evidence="1">
    <location>
        <position position="136"/>
    </location>
</feature>
<dbReference type="InterPro" id="IPR020019">
    <property type="entry name" value="AcTrfase_PglD-like"/>
</dbReference>
<accession>A0A1G6L8E0</accession>
<dbReference type="Gene3D" id="3.40.50.20">
    <property type="match status" value="1"/>
</dbReference>
<dbReference type="PANTHER" id="PTHR43300:SF7">
    <property type="entry name" value="UDP-N-ACETYLBACILLOSAMINE N-ACETYLTRANSFERASE"/>
    <property type="match status" value="1"/>
</dbReference>
<gene>
    <name evidence="4" type="ORF">SAMN05421737_10834</name>
</gene>
<proteinExistence type="predicted"/>
<dbReference type="Gene3D" id="2.160.10.10">
    <property type="entry name" value="Hexapeptide repeat proteins"/>
    <property type="match status" value="1"/>
</dbReference>
<dbReference type="CDD" id="cd03360">
    <property type="entry name" value="LbH_AT_putative"/>
    <property type="match status" value="1"/>
</dbReference>
<evidence type="ECO:0000313" key="5">
    <source>
        <dbReference type="Proteomes" id="UP000242662"/>
    </source>
</evidence>
<dbReference type="GO" id="GO:0016740">
    <property type="term" value="F:transferase activity"/>
    <property type="evidence" value="ECO:0007669"/>
    <property type="project" value="UniProtKB-KW"/>
</dbReference>
<dbReference type="InterPro" id="IPR050179">
    <property type="entry name" value="Trans_hexapeptide_repeat"/>
</dbReference>
<dbReference type="OrthoDB" id="9794407at2"/>
<dbReference type="PANTHER" id="PTHR43300">
    <property type="entry name" value="ACETYLTRANSFERASE"/>
    <property type="match status" value="1"/>
</dbReference>
<feature type="active site" description="Proton acceptor" evidence="1">
    <location>
        <position position="135"/>
    </location>
</feature>
<feature type="binding site" evidence="2">
    <location>
        <position position="68"/>
    </location>
    <ligand>
        <name>substrate</name>
    </ligand>
</feature>
<protein>
    <submittedName>
        <fullName evidence="4">Acetyltransferase EpsM</fullName>
    </submittedName>
</protein>
<dbReference type="RefSeq" id="WP_090776047.1">
    <property type="nucleotide sequence ID" value="NZ_FMYM01000008.1"/>
</dbReference>
<dbReference type="Pfam" id="PF17836">
    <property type="entry name" value="PglD_N"/>
    <property type="match status" value="1"/>
</dbReference>
<evidence type="ECO:0000256" key="1">
    <source>
        <dbReference type="PIRSR" id="PIRSR620019-1"/>
    </source>
</evidence>